<dbReference type="SMART" id="SM00062">
    <property type="entry name" value="PBPb"/>
    <property type="match status" value="1"/>
</dbReference>
<evidence type="ECO:0000313" key="6">
    <source>
        <dbReference type="Proteomes" id="UP001064262"/>
    </source>
</evidence>
<feature type="domain" description="Solute-binding protein family 3/N-terminal" evidence="4">
    <location>
        <begin position="53"/>
        <end position="283"/>
    </location>
</feature>
<evidence type="ECO:0000256" key="2">
    <source>
        <dbReference type="ARBA" id="ARBA00022729"/>
    </source>
</evidence>
<dbReference type="AlphaFoldDB" id="A0A9J6PV09"/>
<evidence type="ECO:0000256" key="1">
    <source>
        <dbReference type="ARBA" id="ARBA00010333"/>
    </source>
</evidence>
<name>A0A9J6PV09_9GAMM</name>
<feature type="chain" id="PRO_5039889851" evidence="3">
    <location>
        <begin position="22"/>
        <end position="297"/>
    </location>
</feature>
<dbReference type="Proteomes" id="UP001064262">
    <property type="component" value="Unassembled WGS sequence"/>
</dbReference>
<comment type="similarity">
    <text evidence="1">Belongs to the bacterial solute-binding protein 3 family.</text>
</comment>
<dbReference type="SUPFAM" id="SSF53850">
    <property type="entry name" value="Periplasmic binding protein-like II"/>
    <property type="match status" value="1"/>
</dbReference>
<evidence type="ECO:0000259" key="4">
    <source>
        <dbReference type="SMART" id="SM00062"/>
    </source>
</evidence>
<protein>
    <submittedName>
        <fullName evidence="5">ABC transporter substrate-binding protein</fullName>
    </submittedName>
</protein>
<dbReference type="EMBL" id="JAODIM010000043">
    <property type="protein sequence ID" value="MCU5780331.1"/>
    <property type="molecule type" value="Genomic_DNA"/>
</dbReference>
<dbReference type="Gene3D" id="3.40.190.10">
    <property type="entry name" value="Periplasmic binding protein-like II"/>
    <property type="match status" value="2"/>
</dbReference>
<dbReference type="RefSeq" id="WP_267144512.1">
    <property type="nucleotide sequence ID" value="NZ_JAODIL010000081.1"/>
</dbReference>
<gene>
    <name evidence="5" type="ORF">N5923_22810</name>
</gene>
<feature type="signal peptide" evidence="3">
    <location>
        <begin position="1"/>
        <end position="21"/>
    </location>
</feature>
<dbReference type="Pfam" id="PF00497">
    <property type="entry name" value="SBP_bac_3"/>
    <property type="match status" value="1"/>
</dbReference>
<dbReference type="PANTHER" id="PTHR35936">
    <property type="entry name" value="MEMBRANE-BOUND LYTIC MUREIN TRANSGLYCOSYLASE F"/>
    <property type="match status" value="1"/>
</dbReference>
<proteinExistence type="inferred from homology"/>
<keyword evidence="6" id="KW-1185">Reference proteome</keyword>
<comment type="caution">
    <text evidence="5">The sequence shown here is derived from an EMBL/GenBank/DDBJ whole genome shotgun (WGS) entry which is preliminary data.</text>
</comment>
<sequence length="297" mass="32257">MKACIYLLPLLFSVIQQNAISAESGVPFKTYFNVDKDEGLNRQLPVDIINRGTIIAGTNPNTPPTTFFMEDNKTLTGREIDLMTAIGQRLGVKTVWQDTGGFDNIIPGLKAGRYDVAISNIRATPKRFKQVDFISYFNTSRQAVISLKSSAISPFTDLISLCGKTVGAGVGTAQIDILNKTSKVCEAKKQQPITVAVFPDRPAGVVAVLSGRVPLFYGPWEGLAWQVSKLDKLTISGQINVDEPPMSIALAKDSPLEPAILAALNTLIKDGTYQKILDHWQVGYGALPEAKSNQAIF</sequence>
<dbReference type="PANTHER" id="PTHR35936:SF17">
    <property type="entry name" value="ARGININE-BINDING EXTRACELLULAR PROTEIN ARTP"/>
    <property type="match status" value="1"/>
</dbReference>
<keyword evidence="2 3" id="KW-0732">Signal</keyword>
<dbReference type="InterPro" id="IPR001638">
    <property type="entry name" value="Solute-binding_3/MltF_N"/>
</dbReference>
<organism evidence="5 6">
    <name type="scientific">Winslowiella arboricola</name>
    <dbReference type="NCBI Taxonomy" id="2978220"/>
    <lineage>
        <taxon>Bacteria</taxon>
        <taxon>Pseudomonadati</taxon>
        <taxon>Pseudomonadota</taxon>
        <taxon>Gammaproteobacteria</taxon>
        <taxon>Enterobacterales</taxon>
        <taxon>Erwiniaceae</taxon>
        <taxon>Winslowiella</taxon>
    </lineage>
</organism>
<accession>A0A9J6PV09</accession>
<evidence type="ECO:0000313" key="5">
    <source>
        <dbReference type="EMBL" id="MCU5780331.1"/>
    </source>
</evidence>
<evidence type="ECO:0000256" key="3">
    <source>
        <dbReference type="SAM" id="SignalP"/>
    </source>
</evidence>
<dbReference type="CDD" id="cd01004">
    <property type="entry name" value="PBP2_MidA_like"/>
    <property type="match status" value="1"/>
</dbReference>
<reference evidence="5" key="1">
    <citation type="submission" date="2022-09" db="EMBL/GenBank/DDBJ databases">
        <title>Winslowiella arboricola sp. nov., isolated from bleeding cankers on broadleaf hosts.</title>
        <authorList>
            <person name="Brady C."/>
            <person name="Kaur S."/>
            <person name="Crampton B."/>
            <person name="Maddock D."/>
            <person name="Arnold D."/>
            <person name="Denman S."/>
        </authorList>
    </citation>
    <scope>NUCLEOTIDE SEQUENCE</scope>
    <source>
        <strain evidence="5">BAC 15a-03b</strain>
    </source>
</reference>